<accession>A0ABQ0GQA8</accession>
<reference evidence="2 3" key="1">
    <citation type="submission" date="2024-09" db="EMBL/GenBank/DDBJ databases">
        <title>Itraconazole resistance in Madurella fahalii resulting from another homologue of gene encoding cytochrome P450 14-alpha sterol demethylase (CYP51).</title>
        <authorList>
            <person name="Yoshioka I."/>
            <person name="Fahal A.H."/>
            <person name="Kaneko S."/>
            <person name="Yaguchi T."/>
        </authorList>
    </citation>
    <scope>NUCLEOTIDE SEQUENCE [LARGE SCALE GENOMIC DNA]</scope>
    <source>
        <strain evidence="2 3">IFM 68171</strain>
    </source>
</reference>
<feature type="region of interest" description="Disordered" evidence="1">
    <location>
        <begin position="1"/>
        <end position="45"/>
    </location>
</feature>
<sequence>MSFANSTVQGRFDHQAVPDSAIDPALMDPEGLSEAGRPAASHTSDLEAQYPSVFYEPSRENLVKLLDKPPPRLRRSKAANRVVPADVGMKARNKNVAEGSAAQAGEGEGDVDATPGRLLSGLTLTREESGLLDGAHRIMLFIWNNVDFSGYYARRVSTNTPTGSERFLQIRAMVRRRFHASKTRFFWLHAYSWAVEVAIANPEYVAWALDGGDDATEKLNAALLPLLDADVFRQFFFHVRDIVDFDTTMQQKPQGKYWITSIFLSLTTMFFILWSSEQELNSAAMHTTDGKAQGKGKAKGAEAGDADNGHHGWENKPRGVSRPSHAGWRQDKAYRHKIAADFSNWGYMVENFRHVGLGSFAYIDRNAKSAKSAKSIKSVKSVNGPKPSRRTRPENAMEAAKKSLRVASIPLLLYIPRASGLRL</sequence>
<dbReference type="Proteomes" id="UP001628179">
    <property type="component" value="Unassembled WGS sequence"/>
</dbReference>
<comment type="caution">
    <text evidence="2">The sequence shown here is derived from an EMBL/GenBank/DDBJ whole genome shotgun (WGS) entry which is preliminary data.</text>
</comment>
<evidence type="ECO:0000313" key="2">
    <source>
        <dbReference type="EMBL" id="GAB1319928.1"/>
    </source>
</evidence>
<dbReference type="RefSeq" id="XP_070921658.1">
    <property type="nucleotide sequence ID" value="XM_071065557.1"/>
</dbReference>
<name>A0ABQ0GQA8_9PEZI</name>
<feature type="compositionally biased region" description="Low complexity" evidence="1">
    <location>
        <begin position="373"/>
        <end position="382"/>
    </location>
</feature>
<protein>
    <submittedName>
        <fullName evidence="2">Uncharacterized protein</fullName>
    </submittedName>
</protein>
<dbReference type="GeneID" id="98180880"/>
<feature type="region of interest" description="Disordered" evidence="1">
    <location>
        <begin position="373"/>
        <end position="395"/>
    </location>
</feature>
<keyword evidence="3" id="KW-1185">Reference proteome</keyword>
<evidence type="ECO:0000313" key="3">
    <source>
        <dbReference type="Proteomes" id="UP001628179"/>
    </source>
</evidence>
<proteinExistence type="predicted"/>
<feature type="region of interest" description="Disordered" evidence="1">
    <location>
        <begin position="287"/>
        <end position="328"/>
    </location>
</feature>
<gene>
    <name evidence="2" type="ORF">MFIFM68171_10138</name>
</gene>
<dbReference type="EMBL" id="BAAFSV010000006">
    <property type="protein sequence ID" value="GAB1319928.1"/>
    <property type="molecule type" value="Genomic_DNA"/>
</dbReference>
<feature type="compositionally biased region" description="Basic and acidic residues" evidence="1">
    <location>
        <begin position="299"/>
        <end position="317"/>
    </location>
</feature>
<evidence type="ECO:0000256" key="1">
    <source>
        <dbReference type="SAM" id="MobiDB-lite"/>
    </source>
</evidence>
<organism evidence="2 3">
    <name type="scientific">Madurella fahalii</name>
    <dbReference type="NCBI Taxonomy" id="1157608"/>
    <lineage>
        <taxon>Eukaryota</taxon>
        <taxon>Fungi</taxon>
        <taxon>Dikarya</taxon>
        <taxon>Ascomycota</taxon>
        <taxon>Pezizomycotina</taxon>
        <taxon>Sordariomycetes</taxon>
        <taxon>Sordariomycetidae</taxon>
        <taxon>Sordariales</taxon>
        <taxon>Sordariales incertae sedis</taxon>
        <taxon>Madurella</taxon>
    </lineage>
</organism>